<evidence type="ECO:0000256" key="1">
    <source>
        <dbReference type="SAM" id="SignalP"/>
    </source>
</evidence>
<evidence type="ECO:0000313" key="2">
    <source>
        <dbReference type="EMBL" id="OGG57876.1"/>
    </source>
</evidence>
<dbReference type="GO" id="GO:0006629">
    <property type="term" value="P:lipid metabolic process"/>
    <property type="evidence" value="ECO:0007669"/>
    <property type="project" value="InterPro"/>
</dbReference>
<dbReference type="GO" id="GO:0008374">
    <property type="term" value="F:O-acyltransferase activity"/>
    <property type="evidence" value="ECO:0007669"/>
    <property type="project" value="InterPro"/>
</dbReference>
<dbReference type="InterPro" id="IPR029058">
    <property type="entry name" value="AB_hydrolase_fold"/>
</dbReference>
<accession>A0A1F6D8Z4</accession>
<dbReference type="Pfam" id="PF02450">
    <property type="entry name" value="LCAT"/>
    <property type="match status" value="1"/>
</dbReference>
<organism evidence="2 3">
    <name type="scientific">Candidatus Kaiserbacteria bacterium RIFCSPHIGHO2_01_FULL_55_17</name>
    <dbReference type="NCBI Taxonomy" id="1798484"/>
    <lineage>
        <taxon>Bacteria</taxon>
        <taxon>Candidatus Kaiseribacteriota</taxon>
    </lineage>
</organism>
<dbReference type="PANTHER" id="PTHR11440">
    <property type="entry name" value="LECITHIN-CHOLESTEROL ACYLTRANSFERASE-RELATED"/>
    <property type="match status" value="1"/>
</dbReference>
<gene>
    <name evidence="2" type="ORF">A2853_03005</name>
</gene>
<protein>
    <submittedName>
        <fullName evidence="2">Uncharacterized protein</fullName>
    </submittedName>
</protein>
<dbReference type="Gene3D" id="3.40.50.1820">
    <property type="entry name" value="alpha/beta hydrolase"/>
    <property type="match status" value="1"/>
</dbReference>
<evidence type="ECO:0000313" key="3">
    <source>
        <dbReference type="Proteomes" id="UP000177958"/>
    </source>
</evidence>
<keyword evidence="1" id="KW-0732">Signal</keyword>
<feature type="signal peptide" evidence="1">
    <location>
        <begin position="1"/>
        <end position="29"/>
    </location>
</feature>
<dbReference type="AlphaFoldDB" id="A0A1F6D8Z4"/>
<feature type="chain" id="PRO_5009523759" evidence="1">
    <location>
        <begin position="30"/>
        <end position="810"/>
    </location>
</feature>
<proteinExistence type="predicted"/>
<dbReference type="EMBL" id="MFKX01000008">
    <property type="protein sequence ID" value="OGG57876.1"/>
    <property type="molecule type" value="Genomic_DNA"/>
</dbReference>
<sequence>MIGQRRYFYLRLALFFSIASLLIPSVSHADSWLEWTSYFEDPETGEFVIDEQITIEDGGTYQVPLNEVREVQVESDEVFFGAEGMLFHIPDPDEGTREFIAHLGGFFGDGELAWTEAGIYELDVYWLDPPEVNQTWPQRLFAFFFGTLAHAQAADHLLETIRFTITEDGAFEECCSSVVFLPGIKGSVLKSGSDTLWPPTIWSDDVQQLALEDGESVNEIVVDGILENFSVGPFSTPIYSPFGDFLNDLVSEGLINDWLPLAYDWRFSPEKILEDGVKTPDGITNILNGVEELAAQSQTGQVTLVAHSMGGLMGKVIIKKLEEEDKDDLIDSFVMVGSPQLGTPQAVASILHGDGEGIPSGFAFVVHPEDVRAVAQNMPGAYNLLPSERYFEDVLDPPIIFDAGAAFTEPWIDFWGDSINDFGNFFSFLTGMGVARSKPPENLLRVPEVLDPELLSDAIDFHSEYDTYQFPEHIRVVQVAGWGRPTTKAIEYTENHSLPSYRTIPTIEGDGTVVYPSALSSAIGGTYFFDVDQYRKDVDNSTQHRDLLSKPPIQDLTFAIISEEDITESTYISETKPEVTEVADTLIVSSYSPVLLGAYDEFDNFTGIDPNQDLSADILFITENIPGSSFLYTSESQHIFLPKTGVYHFVYTGIGDGLTTVTIENFSGDLITPLASYSDIPTTASTTAAFDVSSISPEETLLELDVDGDTETDMLVWGDGTDAPLEEVFTLIKEKVSDFNLTDQYRRYLLQRIEHLEEKVEKMNSRNIRGVFEAIEALMLKIRIDSGHEKIAEVDAQTLLDLLAQLQSAI</sequence>
<dbReference type="InterPro" id="IPR003386">
    <property type="entry name" value="LACT/PDAT_acylTrfase"/>
</dbReference>
<name>A0A1F6D8Z4_9BACT</name>
<comment type="caution">
    <text evidence="2">The sequence shown here is derived from an EMBL/GenBank/DDBJ whole genome shotgun (WGS) entry which is preliminary data.</text>
</comment>
<dbReference type="Proteomes" id="UP000177958">
    <property type="component" value="Unassembled WGS sequence"/>
</dbReference>
<reference evidence="2 3" key="1">
    <citation type="journal article" date="2016" name="Nat. Commun.">
        <title>Thousands of microbial genomes shed light on interconnected biogeochemical processes in an aquifer system.</title>
        <authorList>
            <person name="Anantharaman K."/>
            <person name="Brown C.T."/>
            <person name="Hug L.A."/>
            <person name="Sharon I."/>
            <person name="Castelle C.J."/>
            <person name="Probst A.J."/>
            <person name="Thomas B.C."/>
            <person name="Singh A."/>
            <person name="Wilkins M.J."/>
            <person name="Karaoz U."/>
            <person name="Brodie E.L."/>
            <person name="Williams K.H."/>
            <person name="Hubbard S.S."/>
            <person name="Banfield J.F."/>
        </authorList>
    </citation>
    <scope>NUCLEOTIDE SEQUENCE [LARGE SCALE GENOMIC DNA]</scope>
</reference>
<dbReference type="SUPFAM" id="SSF53474">
    <property type="entry name" value="alpha/beta-Hydrolases"/>
    <property type="match status" value="1"/>
</dbReference>